<keyword evidence="2 5" id="KW-0808">Transferase</keyword>
<dbReference type="PANTHER" id="PTHR46015:SF1">
    <property type="entry name" value="HOMOCYSTEINE S-METHYLTRANSFERASE-LIKE ISOFORM 1"/>
    <property type="match status" value="1"/>
</dbReference>
<evidence type="ECO:0000259" key="6">
    <source>
        <dbReference type="PROSITE" id="PS50970"/>
    </source>
</evidence>
<feature type="binding site" evidence="5">
    <location>
        <position position="231"/>
    </location>
    <ligand>
        <name>Zn(2+)</name>
        <dbReference type="ChEBI" id="CHEBI:29105"/>
    </ligand>
</feature>
<dbReference type="Gene3D" id="3.20.20.330">
    <property type="entry name" value="Homocysteine-binding-like domain"/>
    <property type="match status" value="1"/>
</dbReference>
<dbReference type="SUPFAM" id="SSF82282">
    <property type="entry name" value="Homocysteine S-methyltransferase"/>
    <property type="match status" value="1"/>
</dbReference>
<dbReference type="InterPro" id="IPR003726">
    <property type="entry name" value="HCY_dom"/>
</dbReference>
<evidence type="ECO:0000313" key="7">
    <source>
        <dbReference type="EMBL" id="GAA3702593.1"/>
    </source>
</evidence>
<evidence type="ECO:0000256" key="1">
    <source>
        <dbReference type="ARBA" id="ARBA00022603"/>
    </source>
</evidence>
<dbReference type="Pfam" id="PF02574">
    <property type="entry name" value="S-methyl_trans"/>
    <property type="match status" value="1"/>
</dbReference>
<feature type="binding site" evidence="5">
    <location>
        <position position="295"/>
    </location>
    <ligand>
        <name>Zn(2+)</name>
        <dbReference type="ChEBI" id="CHEBI:29105"/>
    </ligand>
</feature>
<name>A0ABP7DD14_9ACTN</name>
<accession>A0ABP7DD14</accession>
<keyword evidence="8" id="KW-1185">Reference proteome</keyword>
<keyword evidence="3 5" id="KW-0479">Metal-binding</keyword>
<evidence type="ECO:0000256" key="4">
    <source>
        <dbReference type="ARBA" id="ARBA00022833"/>
    </source>
</evidence>
<evidence type="ECO:0000256" key="5">
    <source>
        <dbReference type="PROSITE-ProRule" id="PRU00333"/>
    </source>
</evidence>
<dbReference type="EMBL" id="BAAAYX010000004">
    <property type="protein sequence ID" value="GAA3702593.1"/>
    <property type="molecule type" value="Genomic_DNA"/>
</dbReference>
<sequence length="311" mass="31875">MSPAAPRPDPAAVDLAVVLDQGPLLLDGGLATELEAAGHDLSGTLWSGRLLLDAPEAVTAAHARFFAAGARVATTASYQLSFAGLAALGVDRAGAEVLLRRSVEVAALARATTPEPYRCWVAASVGPYGATLADGSEYRGDYGLTVAELRDWHRPRLAVLGDAGADLLALETIPCLAEVEALLAEVAGTGIPAWLSVTCASPTTTRAGEPVAEAFAMAREVAEVIAVGVNCLDPHDAGQLVALAAQESGKPVVVYPNSGEEWDATSRTWSGTGAGLADRVPGWVADGARLVGGCCRVAPAEIATMADRLTD</sequence>
<gene>
    <name evidence="7" type="primary">mmuM</name>
    <name evidence="7" type="ORF">GCM10022204_19610</name>
</gene>
<protein>
    <submittedName>
        <fullName evidence="7">Homocysteine S-methyltransferase</fullName>
    </submittedName>
</protein>
<dbReference type="Proteomes" id="UP001500051">
    <property type="component" value="Unassembled WGS sequence"/>
</dbReference>
<dbReference type="InterPro" id="IPR051486">
    <property type="entry name" value="Hcy_S-methyltransferase"/>
</dbReference>
<feature type="binding site" evidence="5">
    <location>
        <position position="294"/>
    </location>
    <ligand>
        <name>Zn(2+)</name>
        <dbReference type="ChEBI" id="CHEBI:29105"/>
    </ligand>
</feature>
<comment type="cofactor">
    <cofactor evidence="5">
        <name>Zn(2+)</name>
        <dbReference type="ChEBI" id="CHEBI:29105"/>
    </cofactor>
</comment>
<keyword evidence="4 5" id="KW-0862">Zinc</keyword>
<dbReference type="NCBIfam" id="NF007020">
    <property type="entry name" value="PRK09485.1"/>
    <property type="match status" value="1"/>
</dbReference>
<reference evidence="8" key="1">
    <citation type="journal article" date="2019" name="Int. J. Syst. Evol. Microbiol.">
        <title>The Global Catalogue of Microorganisms (GCM) 10K type strain sequencing project: providing services to taxonomists for standard genome sequencing and annotation.</title>
        <authorList>
            <consortium name="The Broad Institute Genomics Platform"/>
            <consortium name="The Broad Institute Genome Sequencing Center for Infectious Disease"/>
            <person name="Wu L."/>
            <person name="Ma J."/>
        </authorList>
    </citation>
    <scope>NUCLEOTIDE SEQUENCE [LARGE SCALE GENOMIC DNA]</scope>
    <source>
        <strain evidence="8">JCM 16548</strain>
    </source>
</reference>
<evidence type="ECO:0000256" key="2">
    <source>
        <dbReference type="ARBA" id="ARBA00022679"/>
    </source>
</evidence>
<dbReference type="InterPro" id="IPR036589">
    <property type="entry name" value="HCY_dom_sf"/>
</dbReference>
<feature type="domain" description="Hcy-binding" evidence="6">
    <location>
        <begin position="12"/>
        <end position="309"/>
    </location>
</feature>
<keyword evidence="1 5" id="KW-0489">Methyltransferase</keyword>
<comment type="caution">
    <text evidence="7">The sequence shown here is derived from an EMBL/GenBank/DDBJ whole genome shotgun (WGS) entry which is preliminary data.</text>
</comment>
<organism evidence="7 8">
    <name type="scientific">Microlunatus aurantiacus</name>
    <dbReference type="NCBI Taxonomy" id="446786"/>
    <lineage>
        <taxon>Bacteria</taxon>
        <taxon>Bacillati</taxon>
        <taxon>Actinomycetota</taxon>
        <taxon>Actinomycetes</taxon>
        <taxon>Propionibacteriales</taxon>
        <taxon>Propionibacteriaceae</taxon>
        <taxon>Microlunatus</taxon>
    </lineage>
</organism>
<dbReference type="PROSITE" id="PS50970">
    <property type="entry name" value="HCY"/>
    <property type="match status" value="1"/>
</dbReference>
<proteinExistence type="predicted"/>
<dbReference type="RefSeq" id="WP_344812146.1">
    <property type="nucleotide sequence ID" value="NZ_BAAAYX010000004.1"/>
</dbReference>
<evidence type="ECO:0000256" key="3">
    <source>
        <dbReference type="ARBA" id="ARBA00022723"/>
    </source>
</evidence>
<dbReference type="PANTHER" id="PTHR46015">
    <property type="entry name" value="ZGC:172121"/>
    <property type="match status" value="1"/>
</dbReference>
<evidence type="ECO:0000313" key="8">
    <source>
        <dbReference type="Proteomes" id="UP001500051"/>
    </source>
</evidence>